<dbReference type="Gene3D" id="3.30.1450.10">
    <property type="match status" value="1"/>
</dbReference>
<evidence type="ECO:0000313" key="6">
    <source>
        <dbReference type="Proteomes" id="UP000243232"/>
    </source>
</evidence>
<sequence>MVKRSMIVICALMTLAACSKVNQENYAKLSAGMSKAEVENLLGSPADCSGAVGLTSCTWGNEKTGISVQFAADKVVIFSGNGLK</sequence>
<dbReference type="EMBL" id="LT629785">
    <property type="protein sequence ID" value="SDU30952.1"/>
    <property type="molecule type" value="Genomic_DNA"/>
</dbReference>
<evidence type="ECO:0000259" key="4">
    <source>
        <dbReference type="Pfam" id="PF04355"/>
    </source>
</evidence>
<proteinExistence type="predicted"/>
<evidence type="ECO:0000313" key="5">
    <source>
        <dbReference type="EMBL" id="SDU30952.1"/>
    </source>
</evidence>
<feature type="chain" id="PRO_5009275751" evidence="3">
    <location>
        <begin position="20"/>
        <end position="84"/>
    </location>
</feature>
<evidence type="ECO:0000256" key="1">
    <source>
        <dbReference type="ARBA" id="ARBA00022729"/>
    </source>
</evidence>
<dbReference type="InterPro" id="IPR007450">
    <property type="entry name" value="BamE_dom"/>
</dbReference>
<dbReference type="InterPro" id="IPR037873">
    <property type="entry name" value="BamE-like"/>
</dbReference>
<dbReference type="PROSITE" id="PS51257">
    <property type="entry name" value="PROKAR_LIPOPROTEIN"/>
    <property type="match status" value="1"/>
</dbReference>
<keyword evidence="2" id="KW-0472">Membrane</keyword>
<feature type="signal peptide" evidence="3">
    <location>
        <begin position="1"/>
        <end position="19"/>
    </location>
</feature>
<keyword evidence="1 3" id="KW-0732">Signal</keyword>
<dbReference type="Pfam" id="PF04355">
    <property type="entry name" value="BamE"/>
    <property type="match status" value="1"/>
</dbReference>
<dbReference type="STRING" id="364197.SAMN05216296_2991"/>
<dbReference type="RefSeq" id="WP_090197034.1">
    <property type="nucleotide sequence ID" value="NZ_LT629785.1"/>
</dbReference>
<dbReference type="GO" id="GO:0019867">
    <property type="term" value="C:outer membrane"/>
    <property type="evidence" value="ECO:0007669"/>
    <property type="project" value="InterPro"/>
</dbReference>
<reference evidence="6" key="1">
    <citation type="submission" date="2016-10" db="EMBL/GenBank/DDBJ databases">
        <authorList>
            <person name="Varghese N."/>
            <person name="Submissions S."/>
        </authorList>
    </citation>
    <scope>NUCLEOTIDE SEQUENCE [LARGE SCALE GENOMIC DNA]</scope>
    <source>
        <strain evidence="6">DSM 17875</strain>
    </source>
</reference>
<gene>
    <name evidence="5" type="ORF">SAMN05216296_2991</name>
</gene>
<dbReference type="AlphaFoldDB" id="A0A1H2HGR5"/>
<dbReference type="Proteomes" id="UP000243232">
    <property type="component" value="Chromosome I"/>
</dbReference>
<keyword evidence="6" id="KW-1185">Reference proteome</keyword>
<dbReference type="OrthoDB" id="5422169at2"/>
<evidence type="ECO:0000256" key="3">
    <source>
        <dbReference type="SAM" id="SignalP"/>
    </source>
</evidence>
<organism evidence="5 6">
    <name type="scientific">Pseudomonas pohangensis</name>
    <dbReference type="NCBI Taxonomy" id="364197"/>
    <lineage>
        <taxon>Bacteria</taxon>
        <taxon>Pseudomonadati</taxon>
        <taxon>Pseudomonadota</taxon>
        <taxon>Gammaproteobacteria</taxon>
        <taxon>Pseudomonadales</taxon>
        <taxon>Pseudomonadaceae</taxon>
        <taxon>Pseudomonas</taxon>
    </lineage>
</organism>
<feature type="domain" description="Outer membrane protein assembly factor BamE" evidence="4">
    <location>
        <begin position="21"/>
        <end position="45"/>
    </location>
</feature>
<name>A0A1H2HGR5_9PSED</name>
<protein>
    <submittedName>
        <fullName evidence="5">Beta-barrel assembly machine subunit BamE</fullName>
    </submittedName>
</protein>
<accession>A0A1H2HGR5</accession>
<evidence type="ECO:0000256" key="2">
    <source>
        <dbReference type="ARBA" id="ARBA00023136"/>
    </source>
</evidence>